<dbReference type="AlphaFoldDB" id="A0ABD0V4D5"/>
<accession>A0ABD0V4D5</accession>
<evidence type="ECO:0000313" key="1">
    <source>
        <dbReference type="EMBL" id="KAL0919493.1"/>
    </source>
</evidence>
<organism evidence="1 2">
    <name type="scientific">Dendrobium thyrsiflorum</name>
    <name type="common">Pinecone-like raceme dendrobium</name>
    <name type="synonym">Orchid</name>
    <dbReference type="NCBI Taxonomy" id="117978"/>
    <lineage>
        <taxon>Eukaryota</taxon>
        <taxon>Viridiplantae</taxon>
        <taxon>Streptophyta</taxon>
        <taxon>Embryophyta</taxon>
        <taxon>Tracheophyta</taxon>
        <taxon>Spermatophyta</taxon>
        <taxon>Magnoliopsida</taxon>
        <taxon>Liliopsida</taxon>
        <taxon>Asparagales</taxon>
        <taxon>Orchidaceae</taxon>
        <taxon>Epidendroideae</taxon>
        <taxon>Malaxideae</taxon>
        <taxon>Dendrobiinae</taxon>
        <taxon>Dendrobium</taxon>
    </lineage>
</organism>
<keyword evidence="2" id="KW-1185">Reference proteome</keyword>
<comment type="caution">
    <text evidence="1">The sequence shown here is derived from an EMBL/GenBank/DDBJ whole genome shotgun (WGS) entry which is preliminary data.</text>
</comment>
<protein>
    <submittedName>
        <fullName evidence="1">Uncharacterized protein</fullName>
    </submittedName>
</protein>
<evidence type="ECO:0000313" key="2">
    <source>
        <dbReference type="Proteomes" id="UP001552299"/>
    </source>
</evidence>
<reference evidence="1 2" key="1">
    <citation type="journal article" date="2024" name="Plant Biotechnol. J.">
        <title>Dendrobium thyrsiflorum genome and its molecular insights into genes involved in important horticultural traits.</title>
        <authorList>
            <person name="Chen B."/>
            <person name="Wang J.Y."/>
            <person name="Zheng P.J."/>
            <person name="Li K.L."/>
            <person name="Liang Y.M."/>
            <person name="Chen X.F."/>
            <person name="Zhang C."/>
            <person name="Zhao X."/>
            <person name="He X."/>
            <person name="Zhang G.Q."/>
            <person name="Liu Z.J."/>
            <person name="Xu Q."/>
        </authorList>
    </citation>
    <scope>NUCLEOTIDE SEQUENCE [LARGE SCALE GENOMIC DNA]</scope>
    <source>
        <strain evidence="1">GZMU011</strain>
    </source>
</reference>
<name>A0ABD0V4D5_DENTH</name>
<gene>
    <name evidence="1" type="ORF">M5K25_011588</name>
</gene>
<dbReference type="Proteomes" id="UP001552299">
    <property type="component" value="Unassembled WGS sequence"/>
</dbReference>
<sequence length="100" mass="12026">MAPKLRWRTTNLHLGMPTKDFVKHRTKKLHERMKTCIDGPLEAMARANDIYRCCAHFWYEHPDRVLCVSHREVMMEKENRSGDFLNAQGWKCVEQKFYEK</sequence>
<proteinExistence type="predicted"/>
<dbReference type="EMBL" id="JANQDX010000009">
    <property type="protein sequence ID" value="KAL0919493.1"/>
    <property type="molecule type" value="Genomic_DNA"/>
</dbReference>